<name>A7RWK4_NEMVE</name>
<evidence type="ECO:0000313" key="3">
    <source>
        <dbReference type="EMBL" id="EDO44140.1"/>
    </source>
</evidence>
<dbReference type="PANTHER" id="PTHR34179">
    <property type="entry name" value="TUMOR PROTEIN P53-INDUCIBLE PROTEIN 13"/>
    <property type="match status" value="1"/>
</dbReference>
<dbReference type="KEGG" id="nve:5516110"/>
<dbReference type="OrthoDB" id="5960270at2759"/>
<gene>
    <name evidence="3" type="ORF">NEMVEDRAFT_v1g241190</name>
</gene>
<evidence type="ECO:0000313" key="4">
    <source>
        <dbReference type="Proteomes" id="UP000001593"/>
    </source>
</evidence>
<dbReference type="PANTHER" id="PTHR34179:SF1">
    <property type="entry name" value="TUMOR PROTEIN P53-INDUCIBLE PROTEIN 13"/>
    <property type="match status" value="1"/>
</dbReference>
<dbReference type="EMBL" id="DS469547">
    <property type="protein sequence ID" value="EDO44140.1"/>
    <property type="molecule type" value="Genomic_DNA"/>
</dbReference>
<dbReference type="InterPro" id="IPR021454">
    <property type="entry name" value="DUF3105"/>
</dbReference>
<dbReference type="AlphaFoldDB" id="A7RWK4"/>
<evidence type="ECO:0000256" key="1">
    <source>
        <dbReference type="SAM" id="MobiDB-lite"/>
    </source>
</evidence>
<dbReference type="InParanoid" id="A7RWK4"/>
<dbReference type="STRING" id="45351.A7RWK4"/>
<dbReference type="GO" id="GO:0005737">
    <property type="term" value="C:cytoplasm"/>
    <property type="evidence" value="ECO:0000318"/>
    <property type="project" value="GO_Central"/>
</dbReference>
<sequence length="401" mass="45788">MALGKAVVYGSLALGIVILILVLNFAYLPNRRLNQDFNLSTQSDIDSKRPTISTLTTGNARSFTPKFEDPELSLEDYKTRTWNCSKSNSIEKSALKNSSVSLCYDMLKDPLMCFMDPVHCKHPPEKKSSRNYHWPRYGEYAYLPRSKWPLVMLHGGVVFLYDPCASPELKEDLKALAGSCLHRFVITPYEHLAPGQDFAIVTWGCVHSGKELNLTAMKHWIRAKAMNAPATHVTKTGDFKKGLIQPAKIVSDIHETELCPSNDSKFVLSDSSEQSERRTESDSNQNTKWEEHLSIKENVVIVQDSKGKPMLRHKFDSVNAAWALGSLIFLCLILTSVMMYTRPWRQRDFWWRTDDITYNSNSRFNMLKSKSLSFNWRGNKRRSSAQMRLLGPIPEEPDDDI</sequence>
<keyword evidence="4" id="KW-1185">Reference proteome</keyword>
<feature type="transmembrane region" description="Helical" evidence="2">
    <location>
        <begin position="320"/>
        <end position="341"/>
    </location>
</feature>
<keyword evidence="2" id="KW-0812">Transmembrane</keyword>
<dbReference type="Pfam" id="PF11303">
    <property type="entry name" value="DUF3105"/>
    <property type="match status" value="1"/>
</dbReference>
<accession>A7RWK4</accession>
<keyword evidence="2" id="KW-1133">Transmembrane helix</keyword>
<feature type="region of interest" description="Disordered" evidence="1">
    <location>
        <begin position="264"/>
        <end position="288"/>
    </location>
</feature>
<protein>
    <submittedName>
        <fullName evidence="3">Uncharacterized protein</fullName>
    </submittedName>
</protein>
<organism evidence="3 4">
    <name type="scientific">Nematostella vectensis</name>
    <name type="common">Starlet sea anemone</name>
    <dbReference type="NCBI Taxonomy" id="45351"/>
    <lineage>
        <taxon>Eukaryota</taxon>
        <taxon>Metazoa</taxon>
        <taxon>Cnidaria</taxon>
        <taxon>Anthozoa</taxon>
        <taxon>Hexacorallia</taxon>
        <taxon>Actiniaria</taxon>
        <taxon>Edwardsiidae</taxon>
        <taxon>Nematostella</taxon>
    </lineage>
</organism>
<proteinExistence type="predicted"/>
<dbReference type="HOGENOM" id="CLU_687541_0_0_1"/>
<dbReference type="eggNOG" id="ENOG502QWJX">
    <property type="taxonomic scope" value="Eukaryota"/>
</dbReference>
<evidence type="ECO:0000256" key="2">
    <source>
        <dbReference type="SAM" id="Phobius"/>
    </source>
</evidence>
<keyword evidence="2" id="KW-0472">Membrane</keyword>
<dbReference type="Proteomes" id="UP000001593">
    <property type="component" value="Unassembled WGS sequence"/>
</dbReference>
<reference evidence="3 4" key="1">
    <citation type="journal article" date="2007" name="Science">
        <title>Sea anemone genome reveals ancestral eumetazoan gene repertoire and genomic organization.</title>
        <authorList>
            <person name="Putnam N.H."/>
            <person name="Srivastava M."/>
            <person name="Hellsten U."/>
            <person name="Dirks B."/>
            <person name="Chapman J."/>
            <person name="Salamov A."/>
            <person name="Terry A."/>
            <person name="Shapiro H."/>
            <person name="Lindquist E."/>
            <person name="Kapitonov V.V."/>
            <person name="Jurka J."/>
            <person name="Genikhovich G."/>
            <person name="Grigoriev I.V."/>
            <person name="Lucas S.M."/>
            <person name="Steele R.E."/>
            <person name="Finnerty J.R."/>
            <person name="Technau U."/>
            <person name="Martindale M.Q."/>
            <person name="Rokhsar D.S."/>
        </authorList>
    </citation>
    <scope>NUCLEOTIDE SEQUENCE [LARGE SCALE GENOMIC DNA]</scope>
    <source>
        <strain evidence="4">CH2 X CH6</strain>
    </source>
</reference>
<dbReference type="OMA" id="HVITPYE"/>
<feature type="transmembrane region" description="Helical" evidence="2">
    <location>
        <begin position="6"/>
        <end position="28"/>
    </location>
</feature>